<feature type="compositionally biased region" description="Acidic residues" evidence="1">
    <location>
        <begin position="392"/>
        <end position="402"/>
    </location>
</feature>
<dbReference type="Proteomes" id="UP000054279">
    <property type="component" value="Unassembled WGS sequence"/>
</dbReference>
<feature type="compositionally biased region" description="Low complexity" evidence="1">
    <location>
        <begin position="360"/>
        <end position="370"/>
    </location>
</feature>
<keyword evidence="3" id="KW-1185">Reference proteome</keyword>
<organism evidence="2 3">
    <name type="scientific">Sphaerobolus stellatus (strain SS14)</name>
    <dbReference type="NCBI Taxonomy" id="990650"/>
    <lineage>
        <taxon>Eukaryota</taxon>
        <taxon>Fungi</taxon>
        <taxon>Dikarya</taxon>
        <taxon>Basidiomycota</taxon>
        <taxon>Agaricomycotina</taxon>
        <taxon>Agaricomycetes</taxon>
        <taxon>Phallomycetidae</taxon>
        <taxon>Geastrales</taxon>
        <taxon>Sphaerobolaceae</taxon>
        <taxon>Sphaerobolus</taxon>
    </lineage>
</organism>
<feature type="compositionally biased region" description="Polar residues" evidence="1">
    <location>
        <begin position="381"/>
        <end position="391"/>
    </location>
</feature>
<gene>
    <name evidence="2" type="ORF">M422DRAFT_258913</name>
</gene>
<dbReference type="AlphaFoldDB" id="A0A0C9VAF1"/>
<evidence type="ECO:0000256" key="1">
    <source>
        <dbReference type="SAM" id="MobiDB-lite"/>
    </source>
</evidence>
<dbReference type="OrthoDB" id="244061at2759"/>
<reference evidence="2 3" key="1">
    <citation type="submission" date="2014-06" db="EMBL/GenBank/DDBJ databases">
        <title>Evolutionary Origins and Diversification of the Mycorrhizal Mutualists.</title>
        <authorList>
            <consortium name="DOE Joint Genome Institute"/>
            <consortium name="Mycorrhizal Genomics Consortium"/>
            <person name="Kohler A."/>
            <person name="Kuo A."/>
            <person name="Nagy L.G."/>
            <person name="Floudas D."/>
            <person name="Copeland A."/>
            <person name="Barry K.W."/>
            <person name="Cichocki N."/>
            <person name="Veneault-Fourrey C."/>
            <person name="LaButti K."/>
            <person name="Lindquist E.A."/>
            <person name="Lipzen A."/>
            <person name="Lundell T."/>
            <person name="Morin E."/>
            <person name="Murat C."/>
            <person name="Riley R."/>
            <person name="Ohm R."/>
            <person name="Sun H."/>
            <person name="Tunlid A."/>
            <person name="Henrissat B."/>
            <person name="Grigoriev I.V."/>
            <person name="Hibbett D.S."/>
            <person name="Martin F."/>
        </authorList>
    </citation>
    <scope>NUCLEOTIDE SEQUENCE [LARGE SCALE GENOMIC DNA]</scope>
    <source>
        <strain evidence="2 3">SS14</strain>
    </source>
</reference>
<dbReference type="HOGENOM" id="CLU_037356_0_0_1"/>
<accession>A0A0C9VAF1</accession>
<protein>
    <submittedName>
        <fullName evidence="2">Uncharacterized protein</fullName>
    </submittedName>
</protein>
<evidence type="ECO:0000313" key="3">
    <source>
        <dbReference type="Proteomes" id="UP000054279"/>
    </source>
</evidence>
<proteinExistence type="predicted"/>
<name>A0A0C9VAF1_SPHS4</name>
<feature type="region of interest" description="Disordered" evidence="1">
    <location>
        <begin position="306"/>
        <end position="402"/>
    </location>
</feature>
<evidence type="ECO:0000313" key="2">
    <source>
        <dbReference type="EMBL" id="KIJ38537.1"/>
    </source>
</evidence>
<sequence length="402" mass="45241">MSHATCSENTAELLSRFQEKQAQRDENHVEVGAIFGACFVYHLTGCDRCSSYLEHLLEDMEQHPAKFSFSKDEILKGLHEAWPHELEAQLVSLQPSTNLSERISAPADTTDAPVGSAHPLYSPPKVTYSCKRSRKLDENENFRNRVLKPEVRPDHWLLHMWQALVGWHKNPMSVPNAIRDDADSYFLKEDIDVAAWLNKIIAETPVRGFNSNSLRPGYQQTQWITDSSTPIRLCSQIVKGTKDKAQTTEPVRLPQGSEFLALILKHCSLSREQIDEHIIPYMERDEEKCPMSAAASERATYLLLTLRPPASHKGKRPMTGASKPRSTVHAPTPAKTGESSQQRLDVDLDSYNQVREPVLPYEEAPPSSEPETGDNVPLPVGTSSTLHNESTMDIDQEFDIYS</sequence>
<dbReference type="EMBL" id="KN837160">
    <property type="protein sequence ID" value="KIJ38537.1"/>
    <property type="molecule type" value="Genomic_DNA"/>
</dbReference>